<feature type="chain" id="PRO_5010589963" description="Copper amine oxidase N-terminal domain-containing protein" evidence="1">
    <location>
        <begin position="22"/>
        <end position="456"/>
    </location>
</feature>
<keyword evidence="3" id="KW-1185">Reference proteome</keyword>
<gene>
    <name evidence="2" type="ORF">SAMN02194393_03675</name>
</gene>
<feature type="signal peptide" evidence="1">
    <location>
        <begin position="1"/>
        <end position="21"/>
    </location>
</feature>
<dbReference type="AlphaFoldDB" id="A0A1T5M1E1"/>
<evidence type="ECO:0000313" key="2">
    <source>
        <dbReference type="EMBL" id="SKC81915.1"/>
    </source>
</evidence>
<sequence length="456" mass="53954">MMKKISLIIWFIIITSSICFANEEKYGDCFSTGTRAYINNQYIESWNINNKTYINIEDLDLYGFDVKWNKELKEYTAIYTNHIERSNFLLMHKAQPILKMLNNQWYNEWIKRTDPIFHSTATPHGELVGIAPRSEGTIVIEFQKPIDTKYINKRYIPIFYRNIDVSSKFHYKFDVEKNLLEIILNNRDFIQDYNYDSNCEPRINVIFLDGIRSTNGEILATPLRFSTDIKEKLDNENIINEKYVGDCFKTDIKAVINYWDADIYRFDNKNLICLDRLGKLTWDDKNRAIKVEINKEEDLYLYRLAKPIYNGRYKDWILRTSPEMVRSKSENDNKLDLISNEERSIKIKFAKDILPECINSNYIKMYHGRSDQSEKFNYIYNEEEDTLTLELNDTSRDVISGIGPLFDNTEVNDMDNMEGRNYCIYILEGLRTTDGEKLPETLRLTCGTIWESEDDI</sequence>
<evidence type="ECO:0000313" key="3">
    <source>
        <dbReference type="Proteomes" id="UP000190285"/>
    </source>
</evidence>
<organism evidence="2 3">
    <name type="scientific">Maledivibacter halophilus</name>
    <dbReference type="NCBI Taxonomy" id="36842"/>
    <lineage>
        <taxon>Bacteria</taxon>
        <taxon>Bacillati</taxon>
        <taxon>Bacillota</taxon>
        <taxon>Clostridia</taxon>
        <taxon>Peptostreptococcales</taxon>
        <taxon>Caminicellaceae</taxon>
        <taxon>Maledivibacter</taxon>
    </lineage>
</organism>
<name>A0A1T5M1E1_9FIRM</name>
<dbReference type="EMBL" id="FUZT01000009">
    <property type="protein sequence ID" value="SKC81915.1"/>
    <property type="molecule type" value="Genomic_DNA"/>
</dbReference>
<dbReference type="Proteomes" id="UP000190285">
    <property type="component" value="Unassembled WGS sequence"/>
</dbReference>
<dbReference type="RefSeq" id="WP_079493543.1">
    <property type="nucleotide sequence ID" value="NZ_FUZT01000009.1"/>
</dbReference>
<protein>
    <recommendedName>
        <fullName evidence="4">Copper amine oxidase N-terminal domain-containing protein</fullName>
    </recommendedName>
</protein>
<evidence type="ECO:0000256" key="1">
    <source>
        <dbReference type="SAM" id="SignalP"/>
    </source>
</evidence>
<keyword evidence="1" id="KW-0732">Signal</keyword>
<evidence type="ECO:0008006" key="4">
    <source>
        <dbReference type="Google" id="ProtNLM"/>
    </source>
</evidence>
<reference evidence="2 3" key="1">
    <citation type="submission" date="2017-02" db="EMBL/GenBank/DDBJ databases">
        <authorList>
            <person name="Peterson S.W."/>
        </authorList>
    </citation>
    <scope>NUCLEOTIDE SEQUENCE [LARGE SCALE GENOMIC DNA]</scope>
    <source>
        <strain evidence="2 3">M1</strain>
    </source>
</reference>
<proteinExistence type="predicted"/>
<accession>A0A1T5M1E1</accession>